<dbReference type="Pfam" id="PF03009">
    <property type="entry name" value="GDPD"/>
    <property type="match status" value="1"/>
</dbReference>
<dbReference type="SUPFAM" id="SSF51695">
    <property type="entry name" value="PLC-like phosphodiesterases"/>
    <property type="match status" value="1"/>
</dbReference>
<dbReference type="Gene3D" id="3.20.20.190">
    <property type="entry name" value="Phosphatidylinositol (PI) phosphodiesterase"/>
    <property type="match status" value="1"/>
</dbReference>
<name>A0A1S1Q6W5_9ACTN</name>
<feature type="domain" description="GP-PDE" evidence="2">
    <location>
        <begin position="2"/>
        <end position="238"/>
    </location>
</feature>
<dbReference type="GO" id="GO:0008081">
    <property type="term" value="F:phosphoric diester hydrolase activity"/>
    <property type="evidence" value="ECO:0007669"/>
    <property type="project" value="InterPro"/>
</dbReference>
<evidence type="ECO:0000313" key="4">
    <source>
        <dbReference type="Proteomes" id="UP000179627"/>
    </source>
</evidence>
<gene>
    <name evidence="3" type="ORF">CC117_06820</name>
</gene>
<keyword evidence="4" id="KW-1185">Reference proteome</keyword>
<protein>
    <submittedName>
        <fullName evidence="3">Glycerophosphodiester phosphodiesterase</fullName>
    </submittedName>
</protein>
<dbReference type="InterPro" id="IPR030395">
    <property type="entry name" value="GP_PDE_dom"/>
</dbReference>
<dbReference type="GO" id="GO:0006629">
    <property type="term" value="P:lipid metabolic process"/>
    <property type="evidence" value="ECO:0007669"/>
    <property type="project" value="InterPro"/>
</dbReference>
<dbReference type="CDD" id="cd08556">
    <property type="entry name" value="GDPD"/>
    <property type="match status" value="1"/>
</dbReference>
<dbReference type="AlphaFoldDB" id="A0A1S1Q6W5"/>
<dbReference type="PROSITE" id="PS50007">
    <property type="entry name" value="PIPLC_X_DOMAIN"/>
    <property type="match status" value="1"/>
</dbReference>
<evidence type="ECO:0000256" key="1">
    <source>
        <dbReference type="SAM" id="MobiDB-lite"/>
    </source>
</evidence>
<dbReference type="PANTHER" id="PTHR46211">
    <property type="entry name" value="GLYCEROPHOSPHORYL DIESTER PHOSPHODIESTERASE"/>
    <property type="match status" value="1"/>
</dbReference>
<feature type="region of interest" description="Disordered" evidence="1">
    <location>
        <begin position="238"/>
        <end position="262"/>
    </location>
</feature>
<dbReference type="EMBL" id="MBLM01000152">
    <property type="protein sequence ID" value="OHV30628.1"/>
    <property type="molecule type" value="Genomic_DNA"/>
</dbReference>
<evidence type="ECO:0000313" key="3">
    <source>
        <dbReference type="EMBL" id="OHV30628.1"/>
    </source>
</evidence>
<dbReference type="PANTHER" id="PTHR46211:SF14">
    <property type="entry name" value="GLYCEROPHOSPHODIESTER PHOSPHODIESTERASE"/>
    <property type="match status" value="1"/>
</dbReference>
<organism evidence="3 4">
    <name type="scientific">Parafrankia colletiae</name>
    <dbReference type="NCBI Taxonomy" id="573497"/>
    <lineage>
        <taxon>Bacteria</taxon>
        <taxon>Bacillati</taxon>
        <taxon>Actinomycetota</taxon>
        <taxon>Actinomycetes</taxon>
        <taxon>Frankiales</taxon>
        <taxon>Frankiaceae</taxon>
        <taxon>Parafrankia</taxon>
    </lineage>
</organism>
<sequence length="262" mass="27700">MVIGFAHRGSPGRLQRENTLPAFRRALAAGANGLESDVWLTADGVPVLRHDAALGPPGPRRRRVTGLRREALPEWIPSLAELYQDVGWGYDLSLDLKGHPAGMSTTDAVNAALAAARAAGGTAAVTRLWLCGPLSELRAWRRIDSDVRLVNSTSAAEVARHGGGAAYAAVLRAAGVDALNLRAREWVPARAAIVADLHAAGVAAFGWDAQSTATLRRLRGYGLDGLYSDRLQRLVDVTTAPPMPQEPPTRKAPSSPGSANDS</sequence>
<dbReference type="InterPro" id="IPR017946">
    <property type="entry name" value="PLC-like_Pdiesterase_TIM-brl"/>
</dbReference>
<dbReference type="OrthoDB" id="5241788at2"/>
<comment type="caution">
    <text evidence="3">The sequence shown here is derived from an EMBL/GenBank/DDBJ whole genome shotgun (WGS) entry which is preliminary data.</text>
</comment>
<evidence type="ECO:0000259" key="2">
    <source>
        <dbReference type="PROSITE" id="PS51704"/>
    </source>
</evidence>
<accession>A0A1S1Q6W5</accession>
<reference evidence="4" key="1">
    <citation type="submission" date="2016-07" db="EMBL/GenBank/DDBJ databases">
        <title>Sequence Frankia sp. strain CcI1.17.</title>
        <authorList>
            <person name="Ghodhbane-Gtari F."/>
            <person name="Swanson E."/>
            <person name="Gueddou A."/>
            <person name="Morris K."/>
            <person name="Hezbri K."/>
            <person name="Ktari A."/>
            <person name="Nouioui I."/>
            <person name="Abebe-Akele F."/>
            <person name="Simpson S."/>
            <person name="Thomas K."/>
            <person name="Gtari M."/>
            <person name="Tisa L.S."/>
            <person name="Hurst S."/>
        </authorList>
    </citation>
    <scope>NUCLEOTIDE SEQUENCE [LARGE SCALE GENOMIC DNA]</scope>
    <source>
        <strain evidence="4">Cc1.17</strain>
    </source>
</reference>
<dbReference type="Proteomes" id="UP000179627">
    <property type="component" value="Unassembled WGS sequence"/>
</dbReference>
<proteinExistence type="predicted"/>
<dbReference type="RefSeq" id="WP_071089313.1">
    <property type="nucleotide sequence ID" value="NZ_MBLM01000152.1"/>
</dbReference>
<dbReference type="PROSITE" id="PS51704">
    <property type="entry name" value="GP_PDE"/>
    <property type="match status" value="1"/>
</dbReference>